<proteinExistence type="predicted"/>
<gene>
    <name evidence="1" type="ORF">BT96DRAFT_943833</name>
</gene>
<reference evidence="1" key="1">
    <citation type="journal article" date="2019" name="Environ. Microbiol.">
        <title>Fungal ecological strategies reflected in gene transcription - a case study of two litter decomposers.</title>
        <authorList>
            <person name="Barbi F."/>
            <person name="Kohler A."/>
            <person name="Barry K."/>
            <person name="Baskaran P."/>
            <person name="Daum C."/>
            <person name="Fauchery L."/>
            <person name="Ihrmark K."/>
            <person name="Kuo A."/>
            <person name="LaButti K."/>
            <person name="Lipzen A."/>
            <person name="Morin E."/>
            <person name="Grigoriev I.V."/>
            <person name="Henrissat B."/>
            <person name="Lindahl B."/>
            <person name="Martin F."/>
        </authorList>
    </citation>
    <scope>NUCLEOTIDE SEQUENCE</scope>
    <source>
        <strain evidence="1">JB14</strain>
    </source>
</reference>
<protein>
    <submittedName>
        <fullName evidence="1">Uncharacterized protein</fullName>
    </submittedName>
</protein>
<keyword evidence="2" id="KW-1185">Reference proteome</keyword>
<evidence type="ECO:0000313" key="1">
    <source>
        <dbReference type="EMBL" id="KAE9393581.1"/>
    </source>
</evidence>
<organism evidence="1 2">
    <name type="scientific">Gymnopus androsaceus JB14</name>
    <dbReference type="NCBI Taxonomy" id="1447944"/>
    <lineage>
        <taxon>Eukaryota</taxon>
        <taxon>Fungi</taxon>
        <taxon>Dikarya</taxon>
        <taxon>Basidiomycota</taxon>
        <taxon>Agaricomycotina</taxon>
        <taxon>Agaricomycetes</taxon>
        <taxon>Agaricomycetidae</taxon>
        <taxon>Agaricales</taxon>
        <taxon>Marasmiineae</taxon>
        <taxon>Omphalotaceae</taxon>
        <taxon>Gymnopus</taxon>
    </lineage>
</organism>
<accession>A0A6A4H648</accession>
<dbReference type="EMBL" id="ML769569">
    <property type="protein sequence ID" value="KAE9393581.1"/>
    <property type="molecule type" value="Genomic_DNA"/>
</dbReference>
<dbReference type="Proteomes" id="UP000799118">
    <property type="component" value="Unassembled WGS sequence"/>
</dbReference>
<sequence>MKVITILTLLFASFYYAVTAAILFRLGNTSYAVSKMRKKDWISKDADGEVPDDETIPASSKLGLSVFNSLEALKKKFPNAKDKCIWTADSTGLGTDFVSVETAGKDGHIYLHPTGHHHSTAKELKTFLNEKFTKHAKRQVLRWERSEVGMLEDCDESLC</sequence>
<evidence type="ECO:0000313" key="2">
    <source>
        <dbReference type="Proteomes" id="UP000799118"/>
    </source>
</evidence>
<dbReference type="AlphaFoldDB" id="A0A6A4H648"/>
<name>A0A6A4H648_9AGAR</name>